<evidence type="ECO:0000313" key="2">
    <source>
        <dbReference type="Proteomes" id="UP000000763"/>
    </source>
</evidence>
<accession>Q69S42</accession>
<protein>
    <submittedName>
        <fullName evidence="1">Uncharacterized protein</fullName>
    </submittedName>
</protein>
<evidence type="ECO:0000313" key="1">
    <source>
        <dbReference type="EMBL" id="BAD30904.1"/>
    </source>
</evidence>
<dbReference type="EMBL" id="AP005125">
    <property type="protein sequence ID" value="BAD30904.1"/>
    <property type="molecule type" value="Genomic_DNA"/>
</dbReference>
<reference evidence="2" key="2">
    <citation type="journal article" date="2008" name="Nucleic Acids Res.">
        <title>The rice annotation project database (RAP-DB): 2008 update.</title>
        <authorList>
            <consortium name="The rice annotation project (RAP)"/>
        </authorList>
    </citation>
    <scope>GENOME REANNOTATION</scope>
    <source>
        <strain evidence="2">cv. Nipponbare</strain>
    </source>
</reference>
<reference evidence="2" key="1">
    <citation type="journal article" date="2005" name="Nature">
        <title>The map-based sequence of the rice genome.</title>
        <authorList>
            <consortium name="International rice genome sequencing project (IRGSP)"/>
            <person name="Matsumoto T."/>
            <person name="Wu J."/>
            <person name="Kanamori H."/>
            <person name="Katayose Y."/>
            <person name="Fujisawa M."/>
            <person name="Namiki N."/>
            <person name="Mizuno H."/>
            <person name="Yamamoto K."/>
            <person name="Antonio B.A."/>
            <person name="Baba T."/>
            <person name="Sakata K."/>
            <person name="Nagamura Y."/>
            <person name="Aoki H."/>
            <person name="Arikawa K."/>
            <person name="Arita K."/>
            <person name="Bito T."/>
            <person name="Chiden Y."/>
            <person name="Fujitsuka N."/>
            <person name="Fukunaka R."/>
            <person name="Hamada M."/>
            <person name="Harada C."/>
            <person name="Hayashi A."/>
            <person name="Hijishita S."/>
            <person name="Honda M."/>
            <person name="Hosokawa S."/>
            <person name="Ichikawa Y."/>
            <person name="Idonuma A."/>
            <person name="Iijima M."/>
            <person name="Ikeda M."/>
            <person name="Ikeno M."/>
            <person name="Ito K."/>
            <person name="Ito S."/>
            <person name="Ito T."/>
            <person name="Ito Y."/>
            <person name="Ito Y."/>
            <person name="Iwabuchi A."/>
            <person name="Kamiya K."/>
            <person name="Karasawa W."/>
            <person name="Kurita K."/>
            <person name="Katagiri S."/>
            <person name="Kikuta A."/>
            <person name="Kobayashi H."/>
            <person name="Kobayashi N."/>
            <person name="Machita K."/>
            <person name="Maehara T."/>
            <person name="Masukawa M."/>
            <person name="Mizubayashi T."/>
            <person name="Mukai Y."/>
            <person name="Nagasaki H."/>
            <person name="Nagata Y."/>
            <person name="Naito S."/>
            <person name="Nakashima M."/>
            <person name="Nakama Y."/>
            <person name="Nakamichi Y."/>
            <person name="Nakamura M."/>
            <person name="Meguro A."/>
            <person name="Negishi M."/>
            <person name="Ohta I."/>
            <person name="Ohta T."/>
            <person name="Okamoto M."/>
            <person name="Ono N."/>
            <person name="Saji S."/>
            <person name="Sakaguchi M."/>
            <person name="Sakai K."/>
            <person name="Shibata M."/>
            <person name="Shimokawa T."/>
            <person name="Song J."/>
            <person name="Takazaki Y."/>
            <person name="Terasawa K."/>
            <person name="Tsugane M."/>
            <person name="Tsuji K."/>
            <person name="Ueda S."/>
            <person name="Waki K."/>
            <person name="Yamagata H."/>
            <person name="Yamamoto M."/>
            <person name="Yamamoto S."/>
            <person name="Yamane H."/>
            <person name="Yoshiki S."/>
            <person name="Yoshihara R."/>
            <person name="Yukawa K."/>
            <person name="Zhong H."/>
            <person name="Yano M."/>
            <person name="Yuan Q."/>
            <person name="Ouyang S."/>
            <person name="Liu J."/>
            <person name="Jones K.M."/>
            <person name="Gansberger K."/>
            <person name="Moffat K."/>
            <person name="Hill J."/>
            <person name="Bera J."/>
            <person name="Fadrosh D."/>
            <person name="Jin S."/>
            <person name="Johri S."/>
            <person name="Kim M."/>
            <person name="Overton L."/>
            <person name="Reardon M."/>
            <person name="Tsitrin T."/>
            <person name="Vuong H."/>
            <person name="Weaver B."/>
            <person name="Ciecko A."/>
            <person name="Tallon L."/>
            <person name="Jackson J."/>
            <person name="Pai G."/>
            <person name="Aken S.V."/>
            <person name="Utterback T."/>
            <person name="Reidmuller S."/>
            <person name="Feldblyum T."/>
            <person name="Hsiao J."/>
            <person name="Zismann V."/>
            <person name="Iobst S."/>
            <person name="de Vazeille A.R."/>
            <person name="Buell C.R."/>
            <person name="Ying K."/>
            <person name="Li Y."/>
            <person name="Lu T."/>
            <person name="Huang Y."/>
            <person name="Zhao Q."/>
            <person name="Feng Q."/>
            <person name="Zhang L."/>
            <person name="Zhu J."/>
            <person name="Weng Q."/>
            <person name="Mu J."/>
            <person name="Lu Y."/>
            <person name="Fan D."/>
            <person name="Liu Y."/>
            <person name="Guan J."/>
            <person name="Zhang Y."/>
            <person name="Yu S."/>
            <person name="Liu X."/>
            <person name="Zhang Y."/>
            <person name="Hong G."/>
            <person name="Han B."/>
            <person name="Choisne N."/>
            <person name="Demange N."/>
            <person name="Orjeda G."/>
            <person name="Samain S."/>
            <person name="Cattolico L."/>
            <person name="Pelletier E."/>
            <person name="Couloux A."/>
            <person name="Segurens B."/>
            <person name="Wincker P."/>
            <person name="D'Hont A."/>
            <person name="Scarpelli C."/>
            <person name="Weissenbach J."/>
            <person name="Salanoubat M."/>
            <person name="Quetier F."/>
            <person name="Yu Y."/>
            <person name="Kim H.R."/>
            <person name="Rambo T."/>
            <person name="Currie J."/>
            <person name="Collura K."/>
            <person name="Luo M."/>
            <person name="Yang T."/>
            <person name="Ammiraju J.S.S."/>
            <person name="Engler F."/>
            <person name="Soderlund C."/>
            <person name="Wing R.A."/>
            <person name="Palmer L.E."/>
            <person name="de la Bastide M."/>
            <person name="Spiegel L."/>
            <person name="Nascimento L."/>
            <person name="Zutavern T."/>
            <person name="O'Shaughnessy A."/>
            <person name="Dike S."/>
            <person name="Dedhia N."/>
            <person name="Preston R."/>
            <person name="Balija V."/>
            <person name="McCombie W.R."/>
            <person name="Chow T."/>
            <person name="Chen H."/>
            <person name="Chung M."/>
            <person name="Chen C."/>
            <person name="Shaw J."/>
            <person name="Wu H."/>
            <person name="Hsiao K."/>
            <person name="Chao Y."/>
            <person name="Chu M."/>
            <person name="Cheng C."/>
            <person name="Hour A."/>
            <person name="Lee P."/>
            <person name="Lin S."/>
            <person name="Lin Y."/>
            <person name="Liou J."/>
            <person name="Liu S."/>
            <person name="Hsing Y."/>
            <person name="Raghuvanshi S."/>
            <person name="Mohanty A."/>
            <person name="Bharti A.K."/>
            <person name="Gaur A."/>
            <person name="Gupta V."/>
            <person name="Kumar D."/>
            <person name="Ravi V."/>
            <person name="Vij S."/>
            <person name="Kapur A."/>
            <person name="Khurana P."/>
            <person name="Khurana P."/>
            <person name="Khurana J.P."/>
            <person name="Tyagi A.K."/>
            <person name="Gaikwad K."/>
            <person name="Singh A."/>
            <person name="Dalal V."/>
            <person name="Srivastava S."/>
            <person name="Dixit A."/>
            <person name="Pal A.K."/>
            <person name="Ghazi I.A."/>
            <person name="Yadav M."/>
            <person name="Pandit A."/>
            <person name="Bhargava A."/>
            <person name="Sureshbabu K."/>
            <person name="Batra K."/>
            <person name="Sharma T.R."/>
            <person name="Mohapatra T."/>
            <person name="Singh N.K."/>
            <person name="Messing J."/>
            <person name="Nelson A.B."/>
            <person name="Fuks G."/>
            <person name="Kavchok S."/>
            <person name="Keizer G."/>
            <person name="Linton E."/>
            <person name="Llaca V."/>
            <person name="Song R."/>
            <person name="Tanyolac B."/>
            <person name="Young S."/>
            <person name="Ho-Il K."/>
            <person name="Hahn J.H."/>
            <person name="Sangsakoo G."/>
            <person name="Vanavichit A."/>
            <person name="de Mattos Luiz.A.T."/>
            <person name="Zimmer P.D."/>
            <person name="Malone G."/>
            <person name="Dellagostin O."/>
            <person name="de Oliveira A.C."/>
            <person name="Bevan M."/>
            <person name="Bancroft I."/>
            <person name="Minx P."/>
            <person name="Cordum H."/>
            <person name="Wilson R."/>
            <person name="Cheng Z."/>
            <person name="Jin W."/>
            <person name="Jiang J."/>
            <person name="Leong S.A."/>
            <person name="Iwama H."/>
            <person name="Gojobori T."/>
            <person name="Itoh T."/>
            <person name="Niimura Y."/>
            <person name="Fujii Y."/>
            <person name="Habara T."/>
            <person name="Sakai H."/>
            <person name="Sato Y."/>
            <person name="Wilson G."/>
            <person name="Kumar K."/>
            <person name="McCouch S."/>
            <person name="Juretic N."/>
            <person name="Hoen D."/>
            <person name="Wright S."/>
            <person name="Bruskiewich R."/>
            <person name="Bureau T."/>
            <person name="Miyao A."/>
            <person name="Hirochika H."/>
            <person name="Nishikawa T."/>
            <person name="Kadowaki K."/>
            <person name="Sugiura M."/>
            <person name="Burr B."/>
            <person name="Sasaki T."/>
        </authorList>
    </citation>
    <scope>NUCLEOTIDE SEQUENCE [LARGE SCALE GENOMIC DNA]</scope>
    <source>
        <strain evidence="2">cv. Nipponbare</strain>
    </source>
</reference>
<organism evidence="1 2">
    <name type="scientific">Oryza sativa subsp. japonica</name>
    <name type="common">Rice</name>
    <dbReference type="NCBI Taxonomy" id="39947"/>
    <lineage>
        <taxon>Eukaryota</taxon>
        <taxon>Viridiplantae</taxon>
        <taxon>Streptophyta</taxon>
        <taxon>Embryophyta</taxon>
        <taxon>Tracheophyta</taxon>
        <taxon>Spermatophyta</taxon>
        <taxon>Magnoliopsida</taxon>
        <taxon>Liliopsida</taxon>
        <taxon>Poales</taxon>
        <taxon>Poaceae</taxon>
        <taxon>BOP clade</taxon>
        <taxon>Oryzoideae</taxon>
        <taxon>Oryzeae</taxon>
        <taxon>Oryzinae</taxon>
        <taxon>Oryza</taxon>
        <taxon>Oryza sativa</taxon>
    </lineage>
</organism>
<dbReference type="AlphaFoldDB" id="Q69S42"/>
<name>Q69S42_ORYSJ</name>
<proteinExistence type="predicted"/>
<dbReference type="Proteomes" id="UP000000763">
    <property type="component" value="Chromosome 7"/>
</dbReference>
<sequence>MVLVKLLGLDYPLVGWLLAYVYQVVQVTRPKAMQDNANDEAAFLSLPFARLKPV</sequence>
<gene>
    <name evidence="1" type="primary">OSJNBa0058I18.19</name>
</gene>